<dbReference type="SUPFAM" id="SSF51395">
    <property type="entry name" value="FMN-linked oxidoreductases"/>
    <property type="match status" value="1"/>
</dbReference>
<evidence type="ECO:0000313" key="1">
    <source>
        <dbReference type="EMBL" id="CEF70960.1"/>
    </source>
</evidence>
<dbReference type="AlphaFoldDB" id="A0A090LM84"/>
<gene>
    <name evidence="1 3 4" type="ORF">SRAE_X000028866</name>
</gene>
<name>A0A090LM84_STRRB</name>
<dbReference type="Proteomes" id="UP000035682">
    <property type="component" value="Unplaced"/>
</dbReference>
<sequence>MKIVKKLDKIGFDLIELSDYTYEKMFKKFNKKIFDKSIKRRVKNAKVYLTGDFKTIKRIISSIEFCSTDGVGLGRPITTESNFAIKNT</sequence>
<dbReference type="CTD" id="36383340"/>
<evidence type="ECO:0000313" key="3">
    <source>
        <dbReference type="WBParaSite" id="SRAE_X000028866.1"/>
    </source>
</evidence>
<dbReference type="Gene3D" id="3.20.20.70">
    <property type="entry name" value="Aldolase class I"/>
    <property type="match status" value="1"/>
</dbReference>
<evidence type="ECO:0000313" key="4">
    <source>
        <dbReference type="WormBase" id="SRAE_X000028866"/>
    </source>
</evidence>
<dbReference type="OrthoDB" id="1663137at2759"/>
<organism evidence="1">
    <name type="scientific">Strongyloides ratti</name>
    <name type="common">Parasitic roundworm</name>
    <dbReference type="NCBI Taxonomy" id="34506"/>
    <lineage>
        <taxon>Eukaryota</taxon>
        <taxon>Metazoa</taxon>
        <taxon>Ecdysozoa</taxon>
        <taxon>Nematoda</taxon>
        <taxon>Chromadorea</taxon>
        <taxon>Rhabditida</taxon>
        <taxon>Tylenchina</taxon>
        <taxon>Panagrolaimomorpha</taxon>
        <taxon>Strongyloidoidea</taxon>
        <taxon>Strongyloididae</taxon>
        <taxon>Strongyloides</taxon>
    </lineage>
</organism>
<protein>
    <submittedName>
        <fullName evidence="1 3">Aldolase-type TIM barrel domain-containing protein</fullName>
    </submittedName>
</protein>
<reference evidence="3" key="2">
    <citation type="submission" date="2020-12" db="UniProtKB">
        <authorList>
            <consortium name="WormBaseParasite"/>
        </authorList>
    </citation>
    <scope>IDENTIFICATION</scope>
</reference>
<proteinExistence type="predicted"/>
<dbReference type="RefSeq" id="XP_024510156.1">
    <property type="nucleotide sequence ID" value="XM_024644615.1"/>
</dbReference>
<evidence type="ECO:0000313" key="2">
    <source>
        <dbReference type="Proteomes" id="UP000035682"/>
    </source>
</evidence>
<accession>A0A090LM84</accession>
<dbReference type="EMBL" id="LN609530">
    <property type="protein sequence ID" value="CEF70960.1"/>
    <property type="molecule type" value="Genomic_DNA"/>
</dbReference>
<keyword evidence="2" id="KW-1185">Reference proteome</keyword>
<dbReference type="WBParaSite" id="SRAE_X000028866.1">
    <property type="protein sequence ID" value="SRAE_X000028866.1"/>
    <property type="gene ID" value="WBGene00265846"/>
</dbReference>
<dbReference type="InterPro" id="IPR013785">
    <property type="entry name" value="Aldolase_TIM"/>
</dbReference>
<dbReference type="WormBase" id="SRAE_X000028866">
    <property type="protein sequence ID" value="SRP04830"/>
    <property type="gene ID" value="WBGene00265846"/>
</dbReference>
<dbReference type="GeneID" id="36383340"/>
<dbReference type="STRING" id="34506.A0A090LM84"/>
<reference evidence="1 2" key="1">
    <citation type="submission" date="2014-09" db="EMBL/GenBank/DDBJ databases">
        <authorList>
            <person name="Martin A.A."/>
        </authorList>
    </citation>
    <scope>NUCLEOTIDE SEQUENCE</scope>
    <source>
        <strain evidence="2">ED321</strain>
        <strain evidence="1">ED321 Heterogonic</strain>
    </source>
</reference>